<reference evidence="1 2" key="1">
    <citation type="submission" date="2015-11" db="EMBL/GenBank/DDBJ databases">
        <title>Draft genome sequences of new species of the genus Lactobacillus isolated from orchardgrass silage.</title>
        <authorList>
            <person name="Tohno M."/>
            <person name="Tanizawa Y."/>
            <person name="Arita M."/>
        </authorList>
    </citation>
    <scope>NUCLEOTIDE SEQUENCE [LARGE SCALE GENOMIC DNA]</scope>
    <source>
        <strain evidence="1 2">IWT25</strain>
    </source>
</reference>
<dbReference type="OrthoDB" id="2895184at2"/>
<dbReference type="EMBL" id="BCMI01000035">
    <property type="protein sequence ID" value="GAX07078.1"/>
    <property type="molecule type" value="Genomic_DNA"/>
</dbReference>
<dbReference type="RefSeq" id="WP_089121975.1">
    <property type="nucleotide sequence ID" value="NZ_BCMI01000035.1"/>
</dbReference>
<accession>A0A1Z5IZW3</accession>
<proteinExistence type="predicted"/>
<dbReference type="Proteomes" id="UP000198414">
    <property type="component" value="Unassembled WGS sequence"/>
</dbReference>
<name>A0A1Z5IZW3_9LACO</name>
<sequence length="176" mass="19746">MARKVLSEPVYRVLPGGKLWDYFQKESELQDVANEVLNSLSKLLDVDIKDLAIFSGVPGLRDGSTGAEKYADYLKVPRHGYCYFKKNNLKKIPGLKELSQKELAADEAVNPFVPHDVLGLNNLAASQRLDAQIYVGTRHELKAEEAKGEVEPVIYSQYLEKITKHISKQEVADSEN</sequence>
<protein>
    <submittedName>
        <fullName evidence="1">Uncharacterized protein</fullName>
    </submittedName>
</protein>
<comment type="caution">
    <text evidence="1">The sequence shown here is derived from an EMBL/GenBank/DDBJ whole genome shotgun (WGS) entry which is preliminary data.</text>
</comment>
<gene>
    <name evidence="1" type="ORF">IWT25_02426</name>
</gene>
<dbReference type="AlphaFoldDB" id="A0A1Z5IZW3"/>
<evidence type="ECO:0000313" key="2">
    <source>
        <dbReference type="Proteomes" id="UP000198414"/>
    </source>
</evidence>
<evidence type="ECO:0000313" key="1">
    <source>
        <dbReference type="EMBL" id="GAX07078.1"/>
    </source>
</evidence>
<organism evidence="1 2">
    <name type="scientific">Secundilactobacillus pentosiphilus</name>
    <dbReference type="NCBI Taxonomy" id="1714682"/>
    <lineage>
        <taxon>Bacteria</taxon>
        <taxon>Bacillati</taxon>
        <taxon>Bacillota</taxon>
        <taxon>Bacilli</taxon>
        <taxon>Lactobacillales</taxon>
        <taxon>Lactobacillaceae</taxon>
        <taxon>Secundilactobacillus</taxon>
    </lineage>
</organism>